<dbReference type="Proteomes" id="UP001237448">
    <property type="component" value="Unassembled WGS sequence"/>
</dbReference>
<sequence>MRIWIAALLAGLGCSPALAQEAAHRSTVAAMNTYSGEAKLKASFKAGDCRPAEAGSFACTVTVKGSTLSQPYGFAAIYRRKNGSAAQFSLPIADTDQVAGAALGTAVGASILTSEVFDVAQVSAFLAQEMQAAISQQHAQSQQVNGVKFTVSKAGDFGFQVVIEKAAKSK</sequence>
<keyword evidence="1" id="KW-0732">Signal</keyword>
<organism evidence="2 3">
    <name type="scientific">Labrys monachus</name>
    <dbReference type="NCBI Taxonomy" id="217067"/>
    <lineage>
        <taxon>Bacteria</taxon>
        <taxon>Pseudomonadati</taxon>
        <taxon>Pseudomonadota</taxon>
        <taxon>Alphaproteobacteria</taxon>
        <taxon>Hyphomicrobiales</taxon>
        <taxon>Xanthobacteraceae</taxon>
        <taxon>Labrys</taxon>
    </lineage>
</organism>
<keyword evidence="3" id="KW-1185">Reference proteome</keyword>
<comment type="caution">
    <text evidence="2">The sequence shown here is derived from an EMBL/GenBank/DDBJ whole genome shotgun (WGS) entry which is preliminary data.</text>
</comment>
<proteinExistence type="predicted"/>
<feature type="chain" id="PRO_5046352657" evidence="1">
    <location>
        <begin position="20"/>
        <end position="170"/>
    </location>
</feature>
<feature type="signal peptide" evidence="1">
    <location>
        <begin position="1"/>
        <end position="19"/>
    </location>
</feature>
<name>A0ABU0FGU6_9HYPH</name>
<gene>
    <name evidence="2" type="ORF">J3R73_003629</name>
</gene>
<dbReference type="EMBL" id="JAUSVK010000001">
    <property type="protein sequence ID" value="MDQ0393837.1"/>
    <property type="molecule type" value="Genomic_DNA"/>
</dbReference>
<protein>
    <submittedName>
        <fullName evidence="2">Uncharacterized protein</fullName>
    </submittedName>
</protein>
<evidence type="ECO:0000313" key="2">
    <source>
        <dbReference type="EMBL" id="MDQ0393837.1"/>
    </source>
</evidence>
<dbReference type="RefSeq" id="WP_307429790.1">
    <property type="nucleotide sequence ID" value="NZ_JAUSVK010000001.1"/>
</dbReference>
<accession>A0ABU0FGU6</accession>
<reference evidence="2 3" key="1">
    <citation type="submission" date="2023-07" db="EMBL/GenBank/DDBJ databases">
        <title>Genomic Encyclopedia of Type Strains, Phase IV (KMG-IV): sequencing the most valuable type-strain genomes for metagenomic binning, comparative biology and taxonomic classification.</title>
        <authorList>
            <person name="Goeker M."/>
        </authorList>
    </citation>
    <scope>NUCLEOTIDE SEQUENCE [LARGE SCALE GENOMIC DNA]</scope>
    <source>
        <strain evidence="2 3">DSM 5896</strain>
    </source>
</reference>
<evidence type="ECO:0000256" key="1">
    <source>
        <dbReference type="SAM" id="SignalP"/>
    </source>
</evidence>
<evidence type="ECO:0000313" key="3">
    <source>
        <dbReference type="Proteomes" id="UP001237448"/>
    </source>
</evidence>